<accession>A0A4Z0BGZ0</accession>
<dbReference type="PANTHER" id="PTHR42872:SF6">
    <property type="entry name" value="PROTEIN-GLUTAMATE METHYLESTERASE_PROTEIN-GLUTAMINE GLUTAMINASE"/>
    <property type="match status" value="1"/>
</dbReference>
<name>A0A4Z0BGZ0_9BURK</name>
<dbReference type="Gene3D" id="3.40.50.180">
    <property type="entry name" value="Methylesterase CheB, C-terminal domain"/>
    <property type="match status" value="1"/>
</dbReference>
<feature type="active site" evidence="4">
    <location>
        <position position="47"/>
    </location>
</feature>
<dbReference type="Pfam" id="PF01339">
    <property type="entry name" value="CheB_methylest"/>
    <property type="match status" value="1"/>
</dbReference>
<evidence type="ECO:0000256" key="2">
    <source>
        <dbReference type="ARBA" id="ARBA00039140"/>
    </source>
</evidence>
<dbReference type="EC" id="3.1.1.61" evidence="2"/>
<comment type="caution">
    <text evidence="6">The sequence shown here is derived from an EMBL/GenBank/DDBJ whole genome shotgun (WGS) entry which is preliminary data.</text>
</comment>
<evidence type="ECO:0000313" key="7">
    <source>
        <dbReference type="Proteomes" id="UP000297839"/>
    </source>
</evidence>
<dbReference type="PROSITE" id="PS50122">
    <property type="entry name" value="CHEB"/>
    <property type="match status" value="1"/>
</dbReference>
<dbReference type="GO" id="GO:0005737">
    <property type="term" value="C:cytoplasm"/>
    <property type="evidence" value="ECO:0007669"/>
    <property type="project" value="InterPro"/>
</dbReference>
<keyword evidence="7" id="KW-1185">Reference proteome</keyword>
<dbReference type="GO" id="GO:0000156">
    <property type="term" value="F:phosphorelay response regulator activity"/>
    <property type="evidence" value="ECO:0007669"/>
    <property type="project" value="InterPro"/>
</dbReference>
<evidence type="ECO:0000256" key="1">
    <source>
        <dbReference type="ARBA" id="ARBA00022801"/>
    </source>
</evidence>
<dbReference type="AlphaFoldDB" id="A0A4Z0BGZ0"/>
<dbReference type="InterPro" id="IPR035909">
    <property type="entry name" value="CheB_C"/>
</dbReference>
<protein>
    <recommendedName>
        <fullName evidence="2">protein-glutamate methylesterase</fullName>
        <ecNumber evidence="2">3.1.1.61</ecNumber>
    </recommendedName>
</protein>
<dbReference type="OrthoDB" id="9791760at2"/>
<dbReference type="EMBL" id="SMLK01000007">
    <property type="protein sequence ID" value="TFY97649.1"/>
    <property type="molecule type" value="Genomic_DNA"/>
</dbReference>
<reference evidence="6 7" key="1">
    <citation type="submission" date="2019-03" db="EMBL/GenBank/DDBJ databases">
        <title>Ramlibacter sp. 18x22-1, whole genome shotgun sequence.</title>
        <authorList>
            <person name="Zhang X."/>
            <person name="Feng G."/>
            <person name="Zhu H."/>
        </authorList>
    </citation>
    <scope>NUCLEOTIDE SEQUENCE [LARGE SCALE GENOMIC DNA]</scope>
    <source>
        <strain evidence="6 7">18x22-1</strain>
    </source>
</reference>
<evidence type="ECO:0000313" key="6">
    <source>
        <dbReference type="EMBL" id="TFY97649.1"/>
    </source>
</evidence>
<dbReference type="Proteomes" id="UP000297839">
    <property type="component" value="Unassembled WGS sequence"/>
</dbReference>
<feature type="active site" evidence="4">
    <location>
        <position position="20"/>
    </location>
</feature>
<keyword evidence="1 4" id="KW-0378">Hydrolase</keyword>
<dbReference type="SUPFAM" id="SSF52738">
    <property type="entry name" value="Methylesterase CheB, C-terminal domain"/>
    <property type="match status" value="1"/>
</dbReference>
<feature type="domain" description="CheB-type methylesterase" evidence="5">
    <location>
        <begin position="9"/>
        <end position="187"/>
    </location>
</feature>
<dbReference type="GO" id="GO:0006935">
    <property type="term" value="P:chemotaxis"/>
    <property type="evidence" value="ECO:0007669"/>
    <property type="project" value="UniProtKB-UniRule"/>
</dbReference>
<dbReference type="GO" id="GO:0008984">
    <property type="term" value="F:protein-glutamate methylesterase activity"/>
    <property type="evidence" value="ECO:0007669"/>
    <property type="project" value="UniProtKB-EC"/>
</dbReference>
<comment type="catalytic activity">
    <reaction evidence="3">
        <text>[protein]-L-glutamate 5-O-methyl ester + H2O = L-glutamyl-[protein] + methanol + H(+)</text>
        <dbReference type="Rhea" id="RHEA:23236"/>
        <dbReference type="Rhea" id="RHEA-COMP:10208"/>
        <dbReference type="Rhea" id="RHEA-COMP:10311"/>
        <dbReference type="ChEBI" id="CHEBI:15377"/>
        <dbReference type="ChEBI" id="CHEBI:15378"/>
        <dbReference type="ChEBI" id="CHEBI:17790"/>
        <dbReference type="ChEBI" id="CHEBI:29973"/>
        <dbReference type="ChEBI" id="CHEBI:82795"/>
        <dbReference type="EC" id="3.1.1.61"/>
    </reaction>
</comment>
<dbReference type="PANTHER" id="PTHR42872">
    <property type="entry name" value="PROTEIN-GLUTAMATE METHYLESTERASE/PROTEIN-GLUTAMINE GLUTAMINASE"/>
    <property type="match status" value="1"/>
</dbReference>
<gene>
    <name evidence="6" type="ORF">EZ216_18145</name>
</gene>
<proteinExistence type="predicted"/>
<evidence type="ECO:0000256" key="3">
    <source>
        <dbReference type="ARBA" id="ARBA00048267"/>
    </source>
</evidence>
<dbReference type="CDD" id="cd16433">
    <property type="entry name" value="CheB"/>
    <property type="match status" value="1"/>
</dbReference>
<evidence type="ECO:0000256" key="4">
    <source>
        <dbReference type="PROSITE-ProRule" id="PRU00050"/>
    </source>
</evidence>
<organism evidence="6 7">
    <name type="scientific">Ramlibacter humi</name>
    <dbReference type="NCBI Taxonomy" id="2530451"/>
    <lineage>
        <taxon>Bacteria</taxon>
        <taxon>Pseudomonadati</taxon>
        <taxon>Pseudomonadota</taxon>
        <taxon>Betaproteobacteria</taxon>
        <taxon>Burkholderiales</taxon>
        <taxon>Comamonadaceae</taxon>
        <taxon>Ramlibacter</taxon>
    </lineage>
</organism>
<evidence type="ECO:0000259" key="5">
    <source>
        <dbReference type="PROSITE" id="PS50122"/>
    </source>
</evidence>
<sequence>MRRALQHLPPPIEALAIGASAGGIDALITLFSGLEPPWRAPVIVVLHLPEDHDSQLAGMFARRLGIHAVEAAPGAPAEPGHFYVAPPGYHLLVEAGRTFSLSCEAPVQFSRPSIDVLMESCADAYGESLAGLVLTGANEDGAEGLAAIRAAGGLALAQDPDEAAQPAMPQAAIARANPHAVLPLAELRPLLEKLLRP</sequence>
<dbReference type="InterPro" id="IPR000673">
    <property type="entry name" value="Sig_transdc_resp-reg_Me-estase"/>
</dbReference>
<keyword evidence="4" id="KW-0145">Chemotaxis</keyword>
<feature type="active site" evidence="4">
    <location>
        <position position="140"/>
    </location>
</feature>
<dbReference type="RefSeq" id="WP_135251201.1">
    <property type="nucleotide sequence ID" value="NZ_SMLK01000007.1"/>
</dbReference>